<dbReference type="AlphaFoldDB" id="A0A6M3LYJ6"/>
<sequence>MTKEQLIDLIRERLPDNIEWHEGIIEKNISMAFNQIFYDTFRKDSANLDLYCKTYIQDVLYEENTDTYYSVLPVVSIVQFPDPADGVRRIQREKGIGVEFIPITGNMGIVSDDDEILAQSEIIGYRVTNGRIEYRWMNPRITKVKMDVVRTFESYDWTEQIYIPSGKDEQLISLIINFLQGQPAKDLINDNNPITK</sequence>
<organism evidence="1">
    <name type="scientific">viral metagenome</name>
    <dbReference type="NCBI Taxonomy" id="1070528"/>
    <lineage>
        <taxon>unclassified sequences</taxon>
        <taxon>metagenomes</taxon>
        <taxon>organismal metagenomes</taxon>
    </lineage>
</organism>
<name>A0A6M3LYJ6_9ZZZZ</name>
<protein>
    <submittedName>
        <fullName evidence="1">Uncharacterized protein</fullName>
    </submittedName>
</protein>
<proteinExistence type="predicted"/>
<dbReference type="EMBL" id="MT143692">
    <property type="protein sequence ID" value="QJB00407.1"/>
    <property type="molecule type" value="Genomic_DNA"/>
</dbReference>
<accession>A0A6M3LYJ6</accession>
<reference evidence="1" key="1">
    <citation type="submission" date="2020-03" db="EMBL/GenBank/DDBJ databases">
        <title>The deep terrestrial virosphere.</title>
        <authorList>
            <person name="Holmfeldt K."/>
            <person name="Nilsson E."/>
            <person name="Simone D."/>
            <person name="Lopez-Fernandez M."/>
            <person name="Wu X."/>
            <person name="de Brujin I."/>
            <person name="Lundin D."/>
            <person name="Andersson A."/>
            <person name="Bertilsson S."/>
            <person name="Dopson M."/>
        </authorList>
    </citation>
    <scope>NUCLEOTIDE SEQUENCE</scope>
    <source>
        <strain evidence="1">MM171A00469</strain>
    </source>
</reference>
<evidence type="ECO:0000313" key="1">
    <source>
        <dbReference type="EMBL" id="QJB00407.1"/>
    </source>
</evidence>
<gene>
    <name evidence="1" type="ORF">MM171A00469_0007</name>
</gene>